<dbReference type="Pfam" id="PF23539">
    <property type="entry name" value="DUF7134"/>
    <property type="match status" value="1"/>
</dbReference>
<evidence type="ECO:0000256" key="6">
    <source>
        <dbReference type="ARBA" id="ARBA00022777"/>
    </source>
</evidence>
<evidence type="ECO:0000259" key="14">
    <source>
        <dbReference type="Pfam" id="PF23539"/>
    </source>
</evidence>
<evidence type="ECO:0000259" key="13">
    <source>
        <dbReference type="Pfam" id="PF07730"/>
    </source>
</evidence>
<keyword evidence="16" id="KW-1185">Reference proteome</keyword>
<feature type="compositionally biased region" description="Low complexity" evidence="10">
    <location>
        <begin position="431"/>
        <end position="446"/>
    </location>
</feature>
<dbReference type="InterPro" id="IPR003594">
    <property type="entry name" value="HATPase_dom"/>
</dbReference>
<protein>
    <recommendedName>
        <fullName evidence="2">histidine kinase</fullName>
        <ecNumber evidence="2">2.7.13.3</ecNumber>
    </recommendedName>
</protein>
<dbReference type="SUPFAM" id="SSF55874">
    <property type="entry name" value="ATPase domain of HSP90 chaperone/DNA topoisomerase II/histidine kinase"/>
    <property type="match status" value="1"/>
</dbReference>
<dbReference type="EC" id="2.7.13.3" evidence="2"/>
<keyword evidence="7" id="KW-0067">ATP-binding</keyword>
<dbReference type="Gene3D" id="3.30.565.10">
    <property type="entry name" value="Histidine kinase-like ATPase, C-terminal domain"/>
    <property type="match status" value="1"/>
</dbReference>
<feature type="transmembrane region" description="Helical" evidence="11">
    <location>
        <begin position="45"/>
        <end position="62"/>
    </location>
</feature>
<evidence type="ECO:0000256" key="4">
    <source>
        <dbReference type="ARBA" id="ARBA00022679"/>
    </source>
</evidence>
<evidence type="ECO:0000256" key="8">
    <source>
        <dbReference type="ARBA" id="ARBA00023012"/>
    </source>
</evidence>
<evidence type="ECO:0000259" key="12">
    <source>
        <dbReference type="Pfam" id="PF02518"/>
    </source>
</evidence>
<evidence type="ECO:0000313" key="16">
    <source>
        <dbReference type="Proteomes" id="UP000236754"/>
    </source>
</evidence>
<evidence type="ECO:0000256" key="2">
    <source>
        <dbReference type="ARBA" id="ARBA00012438"/>
    </source>
</evidence>
<keyword evidence="6 15" id="KW-0418">Kinase</keyword>
<dbReference type="GO" id="GO:0046983">
    <property type="term" value="F:protein dimerization activity"/>
    <property type="evidence" value="ECO:0007669"/>
    <property type="project" value="InterPro"/>
</dbReference>
<dbReference type="GO" id="GO:0016020">
    <property type="term" value="C:membrane"/>
    <property type="evidence" value="ECO:0007669"/>
    <property type="project" value="InterPro"/>
</dbReference>
<accession>A0A1H6B9E2</accession>
<dbReference type="PANTHER" id="PTHR24421">
    <property type="entry name" value="NITRATE/NITRITE SENSOR PROTEIN NARX-RELATED"/>
    <property type="match status" value="1"/>
</dbReference>
<keyword evidence="8" id="KW-0902">Two-component regulatory system</keyword>
<feature type="coiled-coil region" evidence="9">
    <location>
        <begin position="187"/>
        <end position="214"/>
    </location>
</feature>
<evidence type="ECO:0000256" key="11">
    <source>
        <dbReference type="SAM" id="Phobius"/>
    </source>
</evidence>
<feature type="transmembrane region" description="Helical" evidence="11">
    <location>
        <begin position="134"/>
        <end position="153"/>
    </location>
</feature>
<name>A0A1H6B9E2_9ACTN</name>
<feature type="transmembrane region" description="Helical" evidence="11">
    <location>
        <begin position="106"/>
        <end position="127"/>
    </location>
</feature>
<evidence type="ECO:0000256" key="1">
    <source>
        <dbReference type="ARBA" id="ARBA00000085"/>
    </source>
</evidence>
<gene>
    <name evidence="15" type="ORF">SAMN05216223_106339</name>
</gene>
<keyword evidence="9" id="KW-0175">Coiled coil</keyword>
<dbReference type="AlphaFoldDB" id="A0A1H6B9E2"/>
<dbReference type="InterPro" id="IPR011712">
    <property type="entry name" value="Sig_transdc_His_kin_sub3_dim/P"/>
</dbReference>
<evidence type="ECO:0000256" key="3">
    <source>
        <dbReference type="ARBA" id="ARBA00022553"/>
    </source>
</evidence>
<organism evidence="15 16">
    <name type="scientific">Actinacidiphila yanglinensis</name>
    <dbReference type="NCBI Taxonomy" id="310779"/>
    <lineage>
        <taxon>Bacteria</taxon>
        <taxon>Bacillati</taxon>
        <taxon>Actinomycetota</taxon>
        <taxon>Actinomycetes</taxon>
        <taxon>Kitasatosporales</taxon>
        <taxon>Streptomycetaceae</taxon>
        <taxon>Actinacidiphila</taxon>
    </lineage>
</organism>
<evidence type="ECO:0000313" key="15">
    <source>
        <dbReference type="EMBL" id="SEG57453.1"/>
    </source>
</evidence>
<keyword evidence="11" id="KW-0472">Membrane</keyword>
<proteinExistence type="predicted"/>
<evidence type="ECO:0000256" key="7">
    <source>
        <dbReference type="ARBA" id="ARBA00022840"/>
    </source>
</evidence>
<dbReference type="Gene3D" id="1.20.5.1930">
    <property type="match status" value="1"/>
</dbReference>
<evidence type="ECO:0000256" key="5">
    <source>
        <dbReference type="ARBA" id="ARBA00022741"/>
    </source>
</evidence>
<dbReference type="Pfam" id="PF02518">
    <property type="entry name" value="HATPase_c"/>
    <property type="match status" value="1"/>
</dbReference>
<keyword evidence="5" id="KW-0547">Nucleotide-binding</keyword>
<dbReference type="GO" id="GO:0000155">
    <property type="term" value="F:phosphorelay sensor kinase activity"/>
    <property type="evidence" value="ECO:0007669"/>
    <property type="project" value="InterPro"/>
</dbReference>
<comment type="catalytic activity">
    <reaction evidence="1">
        <text>ATP + protein L-histidine = ADP + protein N-phospho-L-histidine.</text>
        <dbReference type="EC" id="2.7.13.3"/>
    </reaction>
</comment>
<dbReference type="EMBL" id="FNVU01000006">
    <property type="protein sequence ID" value="SEG57453.1"/>
    <property type="molecule type" value="Genomic_DNA"/>
</dbReference>
<evidence type="ECO:0000256" key="9">
    <source>
        <dbReference type="SAM" id="Coils"/>
    </source>
</evidence>
<sequence>MNAHAAVRAGAGYVLPRYGRRTVEGMNATRTISARLRADRRVRDAAPAVLLALLFVIAPAFGPHGWTSADIAPTLLAVASCLPLVVRSRWPLAVLLATLALDVLRIIVTPHAGTAPAAAVVALYTLATLRRRSLAWPVGIASAALITAVYAVVHGQSGTSGVVLGLFDLPILATALGDTVRNRRAYLAEVEARAERAERTREQESQRAVAEERLRIARELHDVTAHHLTLVNAQAGVAHHLMRTDPDAAYQALGQIKETSRAALDELRATVGLLRRPDDDPAQLHPLPGLADLDELFGTFRASGFQVDVRRRGTAVPVATGVQLAAYRIVQEALTNARRHASGAHVRVLLEYGAGSLHITVANDAPHGVHPRTAASRLSAGQPAGAHPETGPGAGRHTGHGLIGMRERATALGGTVSAGPDHAGGYRVRAELPLPSAASHPSATPAEPAPPAAPTGSTVWDANDTKGPR</sequence>
<keyword evidence="11" id="KW-0812">Transmembrane</keyword>
<dbReference type="InterPro" id="IPR050482">
    <property type="entry name" value="Sensor_HK_TwoCompSys"/>
</dbReference>
<dbReference type="InterPro" id="IPR055558">
    <property type="entry name" value="DUF7134"/>
</dbReference>
<dbReference type="CDD" id="cd16917">
    <property type="entry name" value="HATPase_UhpB-NarQ-NarX-like"/>
    <property type="match status" value="1"/>
</dbReference>
<keyword evidence="11" id="KW-1133">Transmembrane helix</keyword>
<reference evidence="15 16" key="1">
    <citation type="submission" date="2016-10" db="EMBL/GenBank/DDBJ databases">
        <authorList>
            <person name="de Groot N.N."/>
        </authorList>
    </citation>
    <scope>NUCLEOTIDE SEQUENCE [LARGE SCALE GENOMIC DNA]</scope>
    <source>
        <strain evidence="15 16">CGMCC 4.2023</strain>
    </source>
</reference>
<dbReference type="Proteomes" id="UP000236754">
    <property type="component" value="Unassembled WGS sequence"/>
</dbReference>
<keyword evidence="4" id="KW-0808">Transferase</keyword>
<evidence type="ECO:0000256" key="10">
    <source>
        <dbReference type="SAM" id="MobiDB-lite"/>
    </source>
</evidence>
<feature type="domain" description="DUF7134" evidence="14">
    <location>
        <begin position="34"/>
        <end position="184"/>
    </location>
</feature>
<keyword evidence="3" id="KW-0597">Phosphoprotein</keyword>
<feature type="region of interest" description="Disordered" evidence="10">
    <location>
        <begin position="365"/>
        <end position="400"/>
    </location>
</feature>
<dbReference type="GO" id="GO:0005524">
    <property type="term" value="F:ATP binding"/>
    <property type="evidence" value="ECO:0007669"/>
    <property type="project" value="UniProtKB-KW"/>
</dbReference>
<feature type="domain" description="Signal transduction histidine kinase subgroup 3 dimerisation and phosphoacceptor" evidence="13">
    <location>
        <begin position="212"/>
        <end position="278"/>
    </location>
</feature>
<feature type="region of interest" description="Disordered" evidence="10">
    <location>
        <begin position="413"/>
        <end position="469"/>
    </location>
</feature>
<dbReference type="InterPro" id="IPR036890">
    <property type="entry name" value="HATPase_C_sf"/>
</dbReference>
<feature type="domain" description="Histidine kinase/HSP90-like ATPase" evidence="12">
    <location>
        <begin position="322"/>
        <end position="435"/>
    </location>
</feature>
<dbReference type="PANTHER" id="PTHR24421:SF10">
    <property type="entry name" value="NITRATE_NITRITE SENSOR PROTEIN NARQ"/>
    <property type="match status" value="1"/>
</dbReference>
<dbReference type="Pfam" id="PF07730">
    <property type="entry name" value="HisKA_3"/>
    <property type="match status" value="1"/>
</dbReference>